<evidence type="ECO:0000256" key="1">
    <source>
        <dbReference type="ARBA" id="ARBA00004429"/>
    </source>
</evidence>
<feature type="domain" description="ABC transporter" evidence="12">
    <location>
        <begin position="334"/>
        <end position="550"/>
    </location>
</feature>
<accession>A0A4R5P8V6</accession>
<dbReference type="SUPFAM" id="SSF90123">
    <property type="entry name" value="ABC transporter transmembrane region"/>
    <property type="match status" value="1"/>
</dbReference>
<protein>
    <submittedName>
        <fullName evidence="14">Thiol reductant ABC exporter subunit CydC</fullName>
    </submittedName>
</protein>
<dbReference type="GO" id="GO:0140359">
    <property type="term" value="F:ABC-type transporter activity"/>
    <property type="evidence" value="ECO:0007669"/>
    <property type="project" value="InterPro"/>
</dbReference>
<dbReference type="EMBL" id="RXLR01000017">
    <property type="protein sequence ID" value="TDH20319.1"/>
    <property type="molecule type" value="Genomic_DNA"/>
</dbReference>
<evidence type="ECO:0000259" key="13">
    <source>
        <dbReference type="PROSITE" id="PS50929"/>
    </source>
</evidence>
<dbReference type="GO" id="GO:0016887">
    <property type="term" value="F:ATP hydrolysis activity"/>
    <property type="evidence" value="ECO:0007669"/>
    <property type="project" value="InterPro"/>
</dbReference>
<evidence type="ECO:0000256" key="8">
    <source>
        <dbReference type="ARBA" id="ARBA00022989"/>
    </source>
</evidence>
<evidence type="ECO:0000256" key="4">
    <source>
        <dbReference type="ARBA" id="ARBA00022692"/>
    </source>
</evidence>
<evidence type="ECO:0000256" key="2">
    <source>
        <dbReference type="ARBA" id="ARBA00022448"/>
    </source>
</evidence>
<comment type="similarity">
    <text evidence="10">Belongs to the ABC transporter superfamily. Siderophore-Fe(3+) uptake transporter (SIUT) (TC 3.A.1.21) family.</text>
</comment>
<evidence type="ECO:0000313" key="14">
    <source>
        <dbReference type="EMBL" id="TDH20319.1"/>
    </source>
</evidence>
<dbReference type="Pfam" id="PF00005">
    <property type="entry name" value="ABC_tran"/>
    <property type="match status" value="1"/>
</dbReference>
<dbReference type="GO" id="GO:0034775">
    <property type="term" value="P:glutathione transmembrane transport"/>
    <property type="evidence" value="ECO:0007669"/>
    <property type="project" value="InterPro"/>
</dbReference>
<keyword evidence="2" id="KW-0813">Transport</keyword>
<dbReference type="RefSeq" id="WP_078335332.1">
    <property type="nucleotide sequence ID" value="NZ_MAFQ01000010.1"/>
</dbReference>
<keyword evidence="5" id="KW-0547">Nucleotide-binding</keyword>
<keyword evidence="4 11" id="KW-0812">Transmembrane</keyword>
<dbReference type="InterPro" id="IPR039421">
    <property type="entry name" value="Type_1_exporter"/>
</dbReference>
<dbReference type="GO" id="GO:0045454">
    <property type="term" value="P:cell redox homeostasis"/>
    <property type="evidence" value="ECO:0007669"/>
    <property type="project" value="InterPro"/>
</dbReference>
<dbReference type="InterPro" id="IPR014223">
    <property type="entry name" value="ABC_CydC/D"/>
</dbReference>
<organism evidence="14 15">
    <name type="scientific">Mycobacteroides franklinii</name>
    <dbReference type="NCBI Taxonomy" id="948102"/>
    <lineage>
        <taxon>Bacteria</taxon>
        <taxon>Bacillati</taxon>
        <taxon>Actinomycetota</taxon>
        <taxon>Actinomycetes</taxon>
        <taxon>Mycobacteriales</taxon>
        <taxon>Mycobacteriaceae</taxon>
        <taxon>Mycobacteroides</taxon>
    </lineage>
</organism>
<feature type="transmembrane region" description="Helical" evidence="11">
    <location>
        <begin position="241"/>
        <end position="263"/>
    </location>
</feature>
<dbReference type="PROSITE" id="PS00211">
    <property type="entry name" value="ABC_TRANSPORTER_1"/>
    <property type="match status" value="1"/>
</dbReference>
<feature type="domain" description="ABC transmembrane type-1" evidence="13">
    <location>
        <begin position="23"/>
        <end position="301"/>
    </location>
</feature>
<dbReference type="InterPro" id="IPR017871">
    <property type="entry name" value="ABC_transporter-like_CS"/>
</dbReference>
<dbReference type="InterPro" id="IPR027417">
    <property type="entry name" value="P-loop_NTPase"/>
</dbReference>
<dbReference type="InterPro" id="IPR003439">
    <property type="entry name" value="ABC_transporter-like_ATP-bd"/>
</dbReference>
<evidence type="ECO:0000256" key="6">
    <source>
        <dbReference type="ARBA" id="ARBA00022840"/>
    </source>
</evidence>
<dbReference type="Gene3D" id="1.20.1560.10">
    <property type="entry name" value="ABC transporter type 1, transmembrane domain"/>
    <property type="match status" value="1"/>
</dbReference>
<dbReference type="SMART" id="SM00382">
    <property type="entry name" value="AAA"/>
    <property type="match status" value="1"/>
</dbReference>
<proteinExistence type="inferred from homology"/>
<keyword evidence="9 11" id="KW-0472">Membrane</keyword>
<sequence length="550" mass="56297">MPRTTEPLRHWLVALRVRPARLAVAVAYGVLALGSALALAGLSAWLIARAWQMPPVLDLSVAVVAVRALGISRGIWRYCERLAGHDIALRGAATVRAHVYARLVGGSAGTLRKGAVLARIGADIDELAETVVRSVIPAAVAAVLGVAATVAIALISLPAAAVMAGALLIADVLAPMLAARASRARQTRGARARALHAETTVEILDHAPELRVGGLLPRQLESARRRRMEWAAAQDAAASPAAWAAAVPTLAVGAASVGTLASAVELAGHIAPTTLAILVLLPLAAFEASTALPAAAIGIARSRASARHLQELVSTGIDMAVPVDVMPSAASSGASVECSELRWRTGCSVSGPLSFQLPAGARLAITGPSGIGKTSLLTTLAGLSSPASGSIGVGGDPLADLPAAELPSLIRFFAEDTRLFATTVRDNLLVARGDATDDAVMGALSAVGLGSWIESLPQALDTVLTAGAASVSGGQRRRLLLARAILSTVPVLLLDEPTEHLDGHASETMLRALLDADSSLLAGRTVVVATHHLPDSVTCLRIQLGDTVQV</sequence>
<comment type="subcellular location">
    <subcellularLocation>
        <location evidence="1">Cell inner membrane</location>
        <topology evidence="1">Multi-pass membrane protein</topology>
    </subcellularLocation>
</comment>
<evidence type="ECO:0000256" key="3">
    <source>
        <dbReference type="ARBA" id="ARBA00022519"/>
    </source>
</evidence>
<reference evidence="14 15" key="1">
    <citation type="journal article" date="2019" name="Sci. Rep.">
        <title>Extended insight into the Mycobacterium chelonae-abscessus complex through whole genome sequencing of Mycobacterium salmoniphilum outbreak and Mycobacterium salmoniphilum-like strains.</title>
        <authorList>
            <person name="Behra P.R.K."/>
            <person name="Das S."/>
            <person name="Pettersson B.M.F."/>
            <person name="Shirreff L."/>
            <person name="DuCote T."/>
            <person name="Jacobsson K.G."/>
            <person name="Ennis D.G."/>
            <person name="Kirsebom L.A."/>
        </authorList>
    </citation>
    <scope>NUCLEOTIDE SEQUENCE [LARGE SCALE GENOMIC DNA]</scope>
    <source>
        <strain evidence="14 15">DSM 45524</strain>
    </source>
</reference>
<dbReference type="GO" id="GO:0005886">
    <property type="term" value="C:plasma membrane"/>
    <property type="evidence" value="ECO:0007669"/>
    <property type="project" value="UniProtKB-SubCell"/>
</dbReference>
<keyword evidence="3" id="KW-1003">Cell membrane</keyword>
<evidence type="ECO:0000256" key="11">
    <source>
        <dbReference type="SAM" id="Phobius"/>
    </source>
</evidence>
<dbReference type="InterPro" id="IPR011527">
    <property type="entry name" value="ABC1_TM_dom"/>
</dbReference>
<dbReference type="InterPro" id="IPR003593">
    <property type="entry name" value="AAA+_ATPase"/>
</dbReference>
<dbReference type="NCBIfam" id="TIGR02868">
    <property type="entry name" value="CydC"/>
    <property type="match status" value="1"/>
</dbReference>
<keyword evidence="7" id="KW-1278">Translocase</keyword>
<evidence type="ECO:0000256" key="9">
    <source>
        <dbReference type="ARBA" id="ARBA00023136"/>
    </source>
</evidence>
<evidence type="ECO:0000256" key="5">
    <source>
        <dbReference type="ARBA" id="ARBA00022741"/>
    </source>
</evidence>
<dbReference type="InterPro" id="IPR036640">
    <property type="entry name" value="ABC1_TM_sf"/>
</dbReference>
<dbReference type="PANTHER" id="PTHR24221">
    <property type="entry name" value="ATP-BINDING CASSETTE SUB-FAMILY B"/>
    <property type="match status" value="1"/>
</dbReference>
<gene>
    <name evidence="14" type="primary">cydC</name>
    <name evidence="14" type="ORF">EJ571_16175</name>
</gene>
<comment type="caution">
    <text evidence="14">The sequence shown here is derived from an EMBL/GenBank/DDBJ whole genome shotgun (WGS) entry which is preliminary data.</text>
</comment>
<dbReference type="Proteomes" id="UP000295627">
    <property type="component" value="Unassembled WGS sequence"/>
</dbReference>
<keyword evidence="6" id="KW-0067">ATP-binding</keyword>
<evidence type="ECO:0000313" key="15">
    <source>
        <dbReference type="Proteomes" id="UP000295627"/>
    </source>
</evidence>
<keyword evidence="3" id="KW-0997">Cell inner membrane</keyword>
<evidence type="ECO:0000259" key="12">
    <source>
        <dbReference type="PROSITE" id="PS50893"/>
    </source>
</evidence>
<dbReference type="AlphaFoldDB" id="A0A4R5P8V6"/>
<feature type="transmembrane region" description="Helical" evidence="11">
    <location>
        <begin position="135"/>
        <end position="155"/>
    </location>
</feature>
<dbReference type="Gene3D" id="3.40.50.300">
    <property type="entry name" value="P-loop containing nucleotide triphosphate hydrolases"/>
    <property type="match status" value="1"/>
</dbReference>
<dbReference type="SUPFAM" id="SSF52540">
    <property type="entry name" value="P-loop containing nucleoside triphosphate hydrolases"/>
    <property type="match status" value="1"/>
</dbReference>
<dbReference type="PANTHER" id="PTHR24221:SF654">
    <property type="entry name" value="ATP-BINDING CASSETTE SUB-FAMILY B MEMBER 6"/>
    <property type="match status" value="1"/>
</dbReference>
<dbReference type="PROSITE" id="PS50929">
    <property type="entry name" value="ABC_TM1F"/>
    <property type="match status" value="1"/>
</dbReference>
<evidence type="ECO:0000256" key="10">
    <source>
        <dbReference type="ARBA" id="ARBA00023455"/>
    </source>
</evidence>
<keyword evidence="8 11" id="KW-1133">Transmembrane helix</keyword>
<dbReference type="GO" id="GO:0034040">
    <property type="term" value="F:ATPase-coupled lipid transmembrane transporter activity"/>
    <property type="evidence" value="ECO:0007669"/>
    <property type="project" value="TreeGrafter"/>
</dbReference>
<feature type="transmembrane region" description="Helical" evidence="11">
    <location>
        <begin position="161"/>
        <end position="179"/>
    </location>
</feature>
<dbReference type="PROSITE" id="PS50893">
    <property type="entry name" value="ABC_TRANSPORTER_2"/>
    <property type="match status" value="1"/>
</dbReference>
<feature type="transmembrane region" description="Helical" evidence="11">
    <location>
        <begin position="21"/>
        <end position="47"/>
    </location>
</feature>
<feature type="transmembrane region" description="Helical" evidence="11">
    <location>
        <begin position="275"/>
        <end position="300"/>
    </location>
</feature>
<feature type="transmembrane region" description="Helical" evidence="11">
    <location>
        <begin position="59"/>
        <end position="76"/>
    </location>
</feature>
<evidence type="ECO:0000256" key="7">
    <source>
        <dbReference type="ARBA" id="ARBA00022967"/>
    </source>
</evidence>
<name>A0A4R5P8V6_9MYCO</name>
<dbReference type="GO" id="GO:0005524">
    <property type="term" value="F:ATP binding"/>
    <property type="evidence" value="ECO:0007669"/>
    <property type="project" value="UniProtKB-KW"/>
</dbReference>